<comment type="caution">
    <text evidence="1">The sequence shown here is derived from an EMBL/GenBank/DDBJ whole genome shotgun (WGS) entry which is preliminary data.</text>
</comment>
<name>A0A438DTM3_VITVI</name>
<organism evidence="1 2">
    <name type="scientific">Vitis vinifera</name>
    <name type="common">Grape</name>
    <dbReference type="NCBI Taxonomy" id="29760"/>
    <lineage>
        <taxon>Eukaryota</taxon>
        <taxon>Viridiplantae</taxon>
        <taxon>Streptophyta</taxon>
        <taxon>Embryophyta</taxon>
        <taxon>Tracheophyta</taxon>
        <taxon>Spermatophyta</taxon>
        <taxon>Magnoliopsida</taxon>
        <taxon>eudicotyledons</taxon>
        <taxon>Gunneridae</taxon>
        <taxon>Pentapetalae</taxon>
        <taxon>rosids</taxon>
        <taxon>Vitales</taxon>
        <taxon>Vitaceae</taxon>
        <taxon>Viteae</taxon>
        <taxon>Vitis</taxon>
    </lineage>
</organism>
<evidence type="ECO:0000313" key="2">
    <source>
        <dbReference type="Proteomes" id="UP000288805"/>
    </source>
</evidence>
<proteinExistence type="predicted"/>
<dbReference type="PANTHER" id="PTHR33116:SF78">
    <property type="entry name" value="OS12G0587133 PROTEIN"/>
    <property type="match status" value="1"/>
</dbReference>
<dbReference type="EMBL" id="QGNW01001500">
    <property type="protein sequence ID" value="RVW38823.1"/>
    <property type="molecule type" value="Genomic_DNA"/>
</dbReference>
<gene>
    <name evidence="1" type="ORF">CK203_074193</name>
</gene>
<reference evidence="1 2" key="1">
    <citation type="journal article" date="2018" name="PLoS Genet.">
        <title>Population sequencing reveals clonal diversity and ancestral inbreeding in the grapevine cultivar Chardonnay.</title>
        <authorList>
            <person name="Roach M.J."/>
            <person name="Johnson D.L."/>
            <person name="Bohlmann J."/>
            <person name="van Vuuren H.J."/>
            <person name="Jones S.J."/>
            <person name="Pretorius I.S."/>
            <person name="Schmidt S.A."/>
            <person name="Borneman A.R."/>
        </authorList>
    </citation>
    <scope>NUCLEOTIDE SEQUENCE [LARGE SCALE GENOMIC DNA]</scope>
    <source>
        <strain evidence="2">cv. Chardonnay</strain>
        <tissue evidence="1">Leaf</tissue>
    </source>
</reference>
<accession>A0A438DTM3</accession>
<evidence type="ECO:0000313" key="1">
    <source>
        <dbReference type="EMBL" id="RVW38823.1"/>
    </source>
</evidence>
<dbReference type="AlphaFoldDB" id="A0A438DTM3"/>
<dbReference type="PANTHER" id="PTHR33116">
    <property type="entry name" value="REVERSE TRANSCRIPTASE ZINC-BINDING DOMAIN-CONTAINING PROTEIN-RELATED-RELATED"/>
    <property type="match status" value="1"/>
</dbReference>
<protein>
    <submittedName>
        <fullName evidence="1">Uncharacterized protein</fullName>
    </submittedName>
</protein>
<sequence>MGRVENVKELALELGCKIGVLPSSYLRLPLGALHKSVVAWDGMEERFWKRLAMWKRQFISKGGRSTLSNIPIYYMSLLRMPKVVRLRLEQIQRDFLWGGGALEQKTHLVNWCFVEEREALWKQVIGWKFGVEQGGWYTRVVKEGFGVGLWKEIRKEGSLLNNIVFSVVFKEELVAEVWDSSVEGGGELESLFFLAFQRLRGGLGGTTPLDNSRKRGSGAWKCSPISEEYHMKPLCSS</sequence>
<dbReference type="Proteomes" id="UP000288805">
    <property type="component" value="Unassembled WGS sequence"/>
</dbReference>